<protein>
    <submittedName>
        <fullName evidence="3">BRO-E</fullName>
    </submittedName>
</protein>
<dbReference type="EMBL" id="EU255577">
    <property type="protein sequence ID" value="ABY47792.1"/>
    <property type="molecule type" value="Genomic_DNA"/>
</dbReference>
<evidence type="ECO:0000313" key="4">
    <source>
        <dbReference type="Proteomes" id="UP000203266"/>
    </source>
</evidence>
<dbReference type="OrthoDB" id="8240at10239"/>
<dbReference type="InterPro" id="IPR022549">
    <property type="entry name" value="DUF3627"/>
</dbReference>
<evidence type="ECO:0000256" key="1">
    <source>
        <dbReference type="SAM" id="Coils"/>
    </source>
</evidence>
<name>A9YMU3_9BBAC</name>
<dbReference type="KEGG" id="vg:10973785"/>
<keyword evidence="1" id="KW-0175">Coiled coil</keyword>
<dbReference type="RefSeq" id="YP_001649083.1">
    <property type="nucleotide sequence ID" value="NC_010240.1"/>
</dbReference>
<accession>A9YMU3</accession>
<dbReference type="Pfam" id="PF12299">
    <property type="entry name" value="DUF3627"/>
    <property type="match status" value="1"/>
</dbReference>
<evidence type="ECO:0000259" key="2">
    <source>
        <dbReference type="Pfam" id="PF12299"/>
    </source>
</evidence>
<dbReference type="Proteomes" id="UP000203266">
    <property type="component" value="Segment"/>
</dbReference>
<keyword evidence="4" id="KW-1185">Reference proteome</keyword>
<evidence type="ECO:0000313" key="3">
    <source>
        <dbReference type="EMBL" id="ABY47792.1"/>
    </source>
</evidence>
<organism evidence="3 4">
    <name type="scientific">Helicoverpa armigera granulovirus</name>
    <dbReference type="NCBI Taxonomy" id="489830"/>
    <lineage>
        <taxon>Viruses</taxon>
        <taxon>Viruses incertae sedis</taxon>
        <taxon>Naldaviricetes</taxon>
        <taxon>Lefavirales</taxon>
        <taxon>Baculoviridae</taxon>
        <taxon>Betabaculovirus</taxon>
        <taxon>Betabaculovirus helarmigerae</taxon>
    </lineage>
</organism>
<dbReference type="GeneID" id="10973785"/>
<sequence>MPAAKRFKSWNTNELLPTLCQDGKYSMATDAPADIAAGMNAVHAASNDGAEAPWLKDLTELKQIIVKKDEMIAVKNEENKKLTVALQESNQNLSVANAALISLSQNMSQALVMVNEARKDSEIARKETAQLANRMADIAQDVIAKPSNPELLHSLAVCALGGDQYAFVRPQKRSLKRSLDRLSVDDSQILFKSDYVPNSIHVLNKVKENLPKDKYKARHNKITLLENLTKEDLVEAINSSLTQRQVAIIASKAKDVNKY</sequence>
<feature type="coiled-coil region" evidence="1">
    <location>
        <begin position="72"/>
        <end position="134"/>
    </location>
</feature>
<feature type="domain" description="DUF3627" evidence="2">
    <location>
        <begin position="132"/>
        <end position="219"/>
    </location>
</feature>
<reference evidence="3 4" key="1">
    <citation type="journal article" date="2008" name="Virus Genes">
        <title>Genomic sequence analysis of a granulovirus isolated from the Old World bollworm, Helicoverpa armigera.</title>
        <authorList>
            <person name="Harrison R.L."/>
            <person name="Popham H.J."/>
        </authorList>
    </citation>
    <scope>NUCLEOTIDE SEQUENCE [LARGE SCALE GENOMIC DNA]</scope>
</reference>
<proteinExistence type="predicted"/>